<keyword evidence="1" id="KW-0880">Kelch repeat</keyword>
<dbReference type="SUPFAM" id="SSF54695">
    <property type="entry name" value="POZ domain"/>
    <property type="match status" value="1"/>
</dbReference>
<keyword evidence="6" id="KW-1185">Reference proteome</keyword>
<feature type="region of interest" description="Disordered" evidence="3">
    <location>
        <begin position="152"/>
        <end position="171"/>
    </location>
</feature>
<dbReference type="InterPro" id="IPR000048">
    <property type="entry name" value="IQ_motif_EF-hand-BS"/>
</dbReference>
<dbReference type="PANTHER" id="PTHR22667:SF0">
    <property type="entry name" value="AT01380P-RELATED"/>
    <property type="match status" value="1"/>
</dbReference>
<reference evidence="5 6" key="1">
    <citation type="journal article" date="2018" name="Elife">
        <title>Firefly genomes illuminate parallel origins of bioluminescence in beetles.</title>
        <authorList>
            <person name="Fallon T.R."/>
            <person name="Lower S.E."/>
            <person name="Chang C.H."/>
            <person name="Bessho-Uehara M."/>
            <person name="Martin G.J."/>
            <person name="Bewick A.J."/>
            <person name="Behringer M."/>
            <person name="Debat H.J."/>
            <person name="Wong I."/>
            <person name="Day J.C."/>
            <person name="Suvorov A."/>
            <person name="Silva C.J."/>
            <person name="Stanger-Hall K.F."/>
            <person name="Hall D.W."/>
            <person name="Schmitz R.J."/>
            <person name="Nelson D.R."/>
            <person name="Lewis S.M."/>
            <person name="Shigenobu S."/>
            <person name="Bybee S.M."/>
            <person name="Larracuente A.M."/>
            <person name="Oba Y."/>
            <person name="Weng J.K."/>
        </authorList>
    </citation>
    <scope>NUCLEOTIDE SEQUENCE [LARGE SCALE GENOMIC DNA]</scope>
    <source>
        <strain evidence="5">1611_PpyrPB1</strain>
        <tissue evidence="5">Whole body</tissue>
    </source>
</reference>
<dbReference type="SMART" id="SM00875">
    <property type="entry name" value="BACK"/>
    <property type="match status" value="1"/>
</dbReference>
<dbReference type="Gene3D" id="3.30.710.10">
    <property type="entry name" value="Potassium Channel Kv1.1, Chain A"/>
    <property type="match status" value="1"/>
</dbReference>
<feature type="region of interest" description="Disordered" evidence="3">
    <location>
        <begin position="53"/>
        <end position="105"/>
    </location>
</feature>
<dbReference type="EMBL" id="VVIM01000008">
    <property type="protein sequence ID" value="KAB0794413.1"/>
    <property type="molecule type" value="Genomic_DNA"/>
</dbReference>
<dbReference type="InterPro" id="IPR006652">
    <property type="entry name" value="Kelch_1"/>
</dbReference>
<dbReference type="SMART" id="SM00225">
    <property type="entry name" value="BTB"/>
    <property type="match status" value="1"/>
</dbReference>
<dbReference type="Gene3D" id="1.20.5.190">
    <property type="match status" value="1"/>
</dbReference>
<dbReference type="SUPFAM" id="SSF117281">
    <property type="entry name" value="Kelch motif"/>
    <property type="match status" value="1"/>
</dbReference>
<dbReference type="Pfam" id="PF07707">
    <property type="entry name" value="BACK"/>
    <property type="match status" value="1"/>
</dbReference>
<dbReference type="InterPro" id="IPR056737">
    <property type="entry name" value="Beta-prop_ATRN-MKLN-like"/>
</dbReference>
<evidence type="ECO:0000313" key="6">
    <source>
        <dbReference type="Proteomes" id="UP000327044"/>
    </source>
</evidence>
<dbReference type="Gene3D" id="2.120.10.80">
    <property type="entry name" value="Kelch-type beta propeller"/>
    <property type="match status" value="2"/>
</dbReference>
<evidence type="ECO:0000256" key="3">
    <source>
        <dbReference type="SAM" id="MobiDB-lite"/>
    </source>
</evidence>
<name>A0A5N4AAR4_PHOPY</name>
<evidence type="ECO:0000259" key="4">
    <source>
        <dbReference type="PROSITE" id="PS50097"/>
    </source>
</evidence>
<evidence type="ECO:0000256" key="2">
    <source>
        <dbReference type="ARBA" id="ARBA00022737"/>
    </source>
</evidence>
<feature type="compositionally biased region" description="Basic and acidic residues" evidence="3">
    <location>
        <begin position="152"/>
        <end position="168"/>
    </location>
</feature>
<dbReference type="SMART" id="SM00015">
    <property type="entry name" value="IQ"/>
    <property type="match status" value="1"/>
</dbReference>
<dbReference type="PROSITE" id="PS50097">
    <property type="entry name" value="BTB"/>
    <property type="match status" value="1"/>
</dbReference>
<gene>
    <name evidence="5" type="ORF">PPYR_11252</name>
</gene>
<dbReference type="InterPro" id="IPR015915">
    <property type="entry name" value="Kelch-typ_b-propeller"/>
</dbReference>
<comment type="caution">
    <text evidence="5">The sequence shown here is derived from an EMBL/GenBank/DDBJ whole genome shotgun (WGS) entry which is preliminary data.</text>
</comment>
<dbReference type="PANTHER" id="PTHR22667">
    <property type="entry name" value="AT01380P-RELATED"/>
    <property type="match status" value="1"/>
</dbReference>
<evidence type="ECO:0000256" key="1">
    <source>
        <dbReference type="ARBA" id="ARBA00022441"/>
    </source>
</evidence>
<evidence type="ECO:0000313" key="5">
    <source>
        <dbReference type="EMBL" id="KAB0794413.1"/>
    </source>
</evidence>
<sequence length="1082" mass="123480">MRRAFTPNEENILTGSDSDLDNLDLLNLCGSFSSSNLRVNWNSGHRNTEIFSSGDCPLSHQPKRCQHHRNKKPPQGSGDFSGLQSPLARKPKRVTKTRKDRLHNDPDYQSVLLLYDNQRNVSDKGVSVQNTDSTRTPKLCTVDIHTVSTELENKSLPKRPPEDQEKKFPFHVTPSGNFKIKSEQVVFESEKLSVLVADPRHTKVNVVPDSKRAEEAMANNDKEFPRRSAMESIMGQGCFLDGSLGSLIASTAPAHKDKESAEYEGKATDQILDPEMSLNRLGHTAADQIDWHLVKLPEKANLYLELYQRITNLTNADCKVYIGNEQFQCHLIVLQCYSEIFDQYVSVKKVELPSDKVSAQAFSFIYEWMITGEPAYTELSRDTVLDVFNAAKYLKIKDLTEQCWAFIDNTEVFSEGTAFMLYMNAKNKDLEDVRELMLPRIQSFFLMLVSSQDWLDLEKQDVVNFLSSNYIRVTCEMEIYMSAIRWLKYKWEEREEDVLDIMGCVRFGNISPWQLVDIKRNPENPEFLRLTSIPEICKMIDDGLAFVIIKYWYGQANEDYQRWNNMLGLQEPPARNWSGADKTYFTYREFLIYLDQYRRNQILETSKPKDRKQVTDLKTYLKQEVDKGAPRIPTMDEFLSTRKAEEVISHKQSPKKSRHEAAVTIQAAFRGHLVREMLKQYVSNVSVKRLRNRAILEPSKNRTKTPSPLTTQYQTALPVRVPWNSQRNYKVLSMFAQRRNEISSSALSATTKDYLGDSSLFSSDRESVLVLGGIDPHSTYGVSRNTGKDMYRYLPDSNEWEYVGALPEPRHHHSVAFLKGRVYLCGGADPRDDDVKGKSVVVDTTWSFDPVKRAWFNEGSLNTARKNFALITSNYTLYAIGGQDKQGRTLASVERFQPELGAWEFQAPLQHPRMGIACSKFRNYIWVAGGMSGSKNNPVSSLVECYDVKKNQWTEITNLRFPRCFSRMFSMSDRLYLLGGAGKLKTEKDKTTTSVPDIDVWDSTILQWKHHSDMAIPRHGHAIAYLGTQILIIGGVTTVYMRALSNTECYCTERGTWVRGIACLPTTLSGHAAVTLPPASLL</sequence>
<dbReference type="PROSITE" id="PS50096">
    <property type="entry name" value="IQ"/>
    <property type="match status" value="1"/>
</dbReference>
<dbReference type="Proteomes" id="UP000327044">
    <property type="component" value="Unassembled WGS sequence"/>
</dbReference>
<dbReference type="InterPro" id="IPR011705">
    <property type="entry name" value="BACK"/>
</dbReference>
<dbReference type="Gene3D" id="1.25.40.420">
    <property type="match status" value="1"/>
</dbReference>
<protein>
    <recommendedName>
        <fullName evidence="4">BTB domain-containing protein</fullName>
    </recommendedName>
</protein>
<dbReference type="CDD" id="cd18186">
    <property type="entry name" value="BTB_POZ_ZBTB_KLHL-like"/>
    <property type="match status" value="1"/>
</dbReference>
<dbReference type="Pfam" id="PF00612">
    <property type="entry name" value="IQ"/>
    <property type="match status" value="1"/>
</dbReference>
<dbReference type="SMART" id="SM00612">
    <property type="entry name" value="Kelch"/>
    <property type="match status" value="6"/>
</dbReference>
<dbReference type="Pfam" id="PF24981">
    <property type="entry name" value="Beta-prop_ATRN-LZTR1"/>
    <property type="match status" value="1"/>
</dbReference>
<keyword evidence="2" id="KW-0677">Repeat</keyword>
<dbReference type="GO" id="GO:0003779">
    <property type="term" value="F:actin binding"/>
    <property type="evidence" value="ECO:0007669"/>
    <property type="project" value="UniProtKB-KW"/>
</dbReference>
<dbReference type="CDD" id="cd14733">
    <property type="entry name" value="BACK"/>
    <property type="match status" value="1"/>
</dbReference>
<dbReference type="AlphaFoldDB" id="A0A5N4AAR4"/>
<organism evidence="5 6">
    <name type="scientific">Photinus pyralis</name>
    <name type="common">Common eastern firefly</name>
    <name type="synonym">Lampyris pyralis</name>
    <dbReference type="NCBI Taxonomy" id="7054"/>
    <lineage>
        <taxon>Eukaryota</taxon>
        <taxon>Metazoa</taxon>
        <taxon>Ecdysozoa</taxon>
        <taxon>Arthropoda</taxon>
        <taxon>Hexapoda</taxon>
        <taxon>Insecta</taxon>
        <taxon>Pterygota</taxon>
        <taxon>Neoptera</taxon>
        <taxon>Endopterygota</taxon>
        <taxon>Coleoptera</taxon>
        <taxon>Polyphaga</taxon>
        <taxon>Elateriformia</taxon>
        <taxon>Elateroidea</taxon>
        <taxon>Lampyridae</taxon>
        <taxon>Lampyrinae</taxon>
        <taxon>Photinus</taxon>
    </lineage>
</organism>
<feature type="compositionally biased region" description="Basic residues" evidence="3">
    <location>
        <begin position="61"/>
        <end position="72"/>
    </location>
</feature>
<dbReference type="InParanoid" id="A0A5N4AAR4"/>
<feature type="compositionally biased region" description="Basic residues" evidence="3">
    <location>
        <begin position="89"/>
        <end position="101"/>
    </location>
</feature>
<dbReference type="InterPro" id="IPR011333">
    <property type="entry name" value="SKP1/BTB/POZ_sf"/>
</dbReference>
<dbReference type="Pfam" id="PF00651">
    <property type="entry name" value="BTB"/>
    <property type="match status" value="1"/>
</dbReference>
<dbReference type="InterPro" id="IPR000210">
    <property type="entry name" value="BTB/POZ_dom"/>
</dbReference>
<dbReference type="OrthoDB" id="6350321at2759"/>
<proteinExistence type="predicted"/>
<feature type="domain" description="BTB" evidence="4">
    <location>
        <begin position="316"/>
        <end position="378"/>
    </location>
</feature>
<dbReference type="CDD" id="cd23767">
    <property type="entry name" value="IQCD"/>
    <property type="match status" value="1"/>
</dbReference>
<accession>A0A5N4AAR4</accession>